<keyword evidence="6" id="KW-0175">Coiled coil</keyword>
<dbReference type="Proteomes" id="UP000749559">
    <property type="component" value="Unassembled WGS sequence"/>
</dbReference>
<dbReference type="InterPro" id="IPR027877">
    <property type="entry name" value="Smim15"/>
</dbReference>
<evidence type="ECO:0000256" key="4">
    <source>
        <dbReference type="ARBA" id="ARBA00022692"/>
    </source>
</evidence>
<keyword evidence="4 9" id="KW-0812">Transmembrane</keyword>
<evidence type="ECO:0000256" key="7">
    <source>
        <dbReference type="ARBA" id="ARBA00023136"/>
    </source>
</evidence>
<evidence type="ECO:0000256" key="9">
    <source>
        <dbReference type="SAM" id="Phobius"/>
    </source>
</evidence>
<evidence type="ECO:0000256" key="2">
    <source>
        <dbReference type="ARBA" id="ARBA00006758"/>
    </source>
</evidence>
<evidence type="ECO:0000256" key="1">
    <source>
        <dbReference type="ARBA" id="ARBA00004167"/>
    </source>
</evidence>
<sequence length="104" mass="12037">SKKTYSMSEKEWWREKAEEVVIYAGTHPYEFIYYVLLCLSPFFFISALLSWQLAKQIEQKERAEKKQRRRDANIAKVKSKQKASADKAVASSEKAAKEKGSKAD</sequence>
<dbReference type="PANTHER" id="PTHR28644">
    <property type="entry name" value="SMALL INTEGRAL MEMBRANE PROTEIN 15"/>
    <property type="match status" value="1"/>
</dbReference>
<accession>A0A8J1Y210</accession>
<comment type="caution">
    <text evidence="10">The sequence shown here is derived from an EMBL/GenBank/DDBJ whole genome shotgun (WGS) entry which is preliminary data.</text>
</comment>
<dbReference type="AlphaFoldDB" id="A0A8J1Y210"/>
<comment type="similarity">
    <text evidence="2">Belongs to the SMIM15 family.</text>
</comment>
<proteinExistence type="inferred from homology"/>
<comment type="subcellular location">
    <subcellularLocation>
        <location evidence="1">Membrane</location>
        <topology evidence="1">Single-pass membrane protein</topology>
    </subcellularLocation>
</comment>
<dbReference type="PANTHER" id="PTHR28644:SF1">
    <property type="entry name" value="SMALL INTEGRAL MEMBRANE PROTEIN 15"/>
    <property type="match status" value="1"/>
</dbReference>
<evidence type="ECO:0000256" key="5">
    <source>
        <dbReference type="ARBA" id="ARBA00022989"/>
    </source>
</evidence>
<evidence type="ECO:0000313" key="10">
    <source>
        <dbReference type="EMBL" id="CAH1773288.1"/>
    </source>
</evidence>
<reference evidence="10" key="1">
    <citation type="submission" date="2022-03" db="EMBL/GenBank/DDBJ databases">
        <authorList>
            <person name="Martin C."/>
        </authorList>
    </citation>
    <scope>NUCLEOTIDE SEQUENCE</scope>
</reference>
<feature type="compositionally biased region" description="Basic and acidic residues" evidence="8">
    <location>
        <begin position="94"/>
        <end position="104"/>
    </location>
</feature>
<dbReference type="GO" id="GO:0016020">
    <property type="term" value="C:membrane"/>
    <property type="evidence" value="ECO:0007669"/>
    <property type="project" value="UniProtKB-SubCell"/>
</dbReference>
<feature type="region of interest" description="Disordered" evidence="8">
    <location>
        <begin position="62"/>
        <end position="104"/>
    </location>
</feature>
<evidence type="ECO:0000313" key="11">
    <source>
        <dbReference type="Proteomes" id="UP000749559"/>
    </source>
</evidence>
<name>A0A8J1Y210_OWEFU</name>
<evidence type="ECO:0000256" key="6">
    <source>
        <dbReference type="ARBA" id="ARBA00023054"/>
    </source>
</evidence>
<dbReference type="EMBL" id="CAIIXF020000001">
    <property type="protein sequence ID" value="CAH1773288.1"/>
    <property type="molecule type" value="Genomic_DNA"/>
</dbReference>
<organism evidence="10 11">
    <name type="scientific">Owenia fusiformis</name>
    <name type="common">Polychaete worm</name>
    <dbReference type="NCBI Taxonomy" id="6347"/>
    <lineage>
        <taxon>Eukaryota</taxon>
        <taxon>Metazoa</taxon>
        <taxon>Spiralia</taxon>
        <taxon>Lophotrochozoa</taxon>
        <taxon>Annelida</taxon>
        <taxon>Polychaeta</taxon>
        <taxon>Sedentaria</taxon>
        <taxon>Canalipalpata</taxon>
        <taxon>Sabellida</taxon>
        <taxon>Oweniida</taxon>
        <taxon>Oweniidae</taxon>
        <taxon>Owenia</taxon>
    </lineage>
</organism>
<keyword evidence="5 9" id="KW-1133">Transmembrane helix</keyword>
<dbReference type="OrthoDB" id="6282848at2759"/>
<feature type="transmembrane region" description="Helical" evidence="9">
    <location>
        <begin position="31"/>
        <end position="54"/>
    </location>
</feature>
<evidence type="ECO:0000256" key="8">
    <source>
        <dbReference type="SAM" id="MobiDB-lite"/>
    </source>
</evidence>
<keyword evidence="7 9" id="KW-0472">Membrane</keyword>
<evidence type="ECO:0000256" key="3">
    <source>
        <dbReference type="ARBA" id="ARBA00017904"/>
    </source>
</evidence>
<dbReference type="Pfam" id="PF15086">
    <property type="entry name" value="UPF0542"/>
    <property type="match status" value="1"/>
</dbReference>
<protein>
    <recommendedName>
        <fullName evidence="3">Small integral membrane protein 15</fullName>
    </recommendedName>
</protein>
<keyword evidence="11" id="KW-1185">Reference proteome</keyword>
<gene>
    <name evidence="10" type="ORF">OFUS_LOCUS907</name>
</gene>
<feature type="non-terminal residue" evidence="10">
    <location>
        <position position="1"/>
    </location>
</feature>